<evidence type="ECO:0000313" key="2">
    <source>
        <dbReference type="Proteomes" id="UP000008311"/>
    </source>
</evidence>
<proteinExistence type="predicted"/>
<dbReference type="EMBL" id="EQ975503">
    <property type="protein sequence ID" value="EEF27306.1"/>
    <property type="molecule type" value="Genomic_DNA"/>
</dbReference>
<dbReference type="Proteomes" id="UP000008311">
    <property type="component" value="Unassembled WGS sequence"/>
</dbReference>
<name>B9TA06_RICCO</name>
<gene>
    <name evidence="1" type="ORF">RCOM_0242660</name>
</gene>
<evidence type="ECO:0000313" key="1">
    <source>
        <dbReference type="EMBL" id="EEF27306.1"/>
    </source>
</evidence>
<organism evidence="1 2">
    <name type="scientific">Ricinus communis</name>
    <name type="common">Castor bean</name>
    <dbReference type="NCBI Taxonomy" id="3988"/>
    <lineage>
        <taxon>Eukaryota</taxon>
        <taxon>Viridiplantae</taxon>
        <taxon>Streptophyta</taxon>
        <taxon>Embryophyta</taxon>
        <taxon>Tracheophyta</taxon>
        <taxon>Spermatophyta</taxon>
        <taxon>Magnoliopsida</taxon>
        <taxon>eudicotyledons</taxon>
        <taxon>Gunneridae</taxon>
        <taxon>Pentapetalae</taxon>
        <taxon>rosids</taxon>
        <taxon>fabids</taxon>
        <taxon>Malpighiales</taxon>
        <taxon>Euphorbiaceae</taxon>
        <taxon>Acalyphoideae</taxon>
        <taxon>Acalypheae</taxon>
        <taxon>Ricinus</taxon>
    </lineage>
</organism>
<sequence>MAAGGAGTQVERTTAPPSWSMAISASAPMTARRSAVSVASCPASVMFPRKRHTARMLFSLRKSAVAASSTVPGKRIMIS</sequence>
<accession>B9TA06</accession>
<reference evidence="2" key="1">
    <citation type="journal article" date="2010" name="Nat. Biotechnol.">
        <title>Draft genome sequence of the oilseed species Ricinus communis.</title>
        <authorList>
            <person name="Chan A.P."/>
            <person name="Crabtree J."/>
            <person name="Zhao Q."/>
            <person name="Lorenzi H."/>
            <person name="Orvis J."/>
            <person name="Puiu D."/>
            <person name="Melake-Berhan A."/>
            <person name="Jones K.M."/>
            <person name="Redman J."/>
            <person name="Chen G."/>
            <person name="Cahoon E.B."/>
            <person name="Gedil M."/>
            <person name="Stanke M."/>
            <person name="Haas B.J."/>
            <person name="Wortman J.R."/>
            <person name="Fraser-Liggett C.M."/>
            <person name="Ravel J."/>
            <person name="Rabinowicz P.D."/>
        </authorList>
    </citation>
    <scope>NUCLEOTIDE SEQUENCE [LARGE SCALE GENOMIC DNA]</scope>
    <source>
        <strain evidence="2">cv. Hale</strain>
    </source>
</reference>
<keyword evidence="2" id="KW-1185">Reference proteome</keyword>
<dbReference type="InParanoid" id="B9TA06"/>
<protein>
    <submittedName>
        <fullName evidence="1">Uncharacterized protein</fullName>
    </submittedName>
</protein>
<dbReference type="AlphaFoldDB" id="B9TA06"/>